<evidence type="ECO:0000259" key="6">
    <source>
        <dbReference type="Pfam" id="PF04909"/>
    </source>
</evidence>
<keyword evidence="3" id="KW-0456">Lyase</keyword>
<evidence type="ECO:0000313" key="8">
    <source>
        <dbReference type="Proteomes" id="UP000510888"/>
    </source>
</evidence>
<keyword evidence="2" id="KW-0862">Zinc</keyword>
<keyword evidence="7" id="KW-0378">Hydrolase</keyword>
<gene>
    <name evidence="7" type="ORF">PPGU16_71520</name>
</gene>
<dbReference type="GO" id="GO:0047596">
    <property type="term" value="F:6-methylsalicylate decarboxylase activity"/>
    <property type="evidence" value="ECO:0007669"/>
    <property type="project" value="UniProtKB-EC"/>
</dbReference>
<dbReference type="RefSeq" id="WP_180725622.1">
    <property type="nucleotide sequence ID" value="NZ_AP023176.1"/>
</dbReference>
<organism evidence="7 8">
    <name type="scientific">Paraburkholderia largidicola</name>
    <dbReference type="NCBI Taxonomy" id="3014751"/>
    <lineage>
        <taxon>Bacteria</taxon>
        <taxon>Pseudomonadati</taxon>
        <taxon>Pseudomonadota</taxon>
        <taxon>Betaproteobacteria</taxon>
        <taxon>Burkholderiales</taxon>
        <taxon>Burkholderiaceae</taxon>
        <taxon>Paraburkholderia</taxon>
    </lineage>
</organism>
<dbReference type="GO" id="GO:0016787">
    <property type="term" value="F:hydrolase activity"/>
    <property type="evidence" value="ECO:0007669"/>
    <property type="project" value="UniProtKB-KW"/>
</dbReference>
<evidence type="ECO:0000256" key="3">
    <source>
        <dbReference type="ARBA" id="ARBA00023239"/>
    </source>
</evidence>
<dbReference type="PANTHER" id="PTHR21240:SF29">
    <property type="entry name" value="AMIDOHYDROLASE-RELATED DOMAIN-CONTAINING PROTEIN"/>
    <property type="match status" value="1"/>
</dbReference>
<dbReference type="KEGG" id="plad:PPGU16_71520"/>
<feature type="domain" description="Amidohydrolase-related" evidence="6">
    <location>
        <begin position="19"/>
        <end position="328"/>
    </location>
</feature>
<protein>
    <recommendedName>
        <fullName evidence="5">6-methylsalicylate decarboxylase</fullName>
        <ecNumber evidence="5">4.1.1.52</ecNumber>
    </recommendedName>
</protein>
<dbReference type="EMBL" id="AP023176">
    <property type="protein sequence ID" value="BCF94085.1"/>
    <property type="molecule type" value="Genomic_DNA"/>
</dbReference>
<dbReference type="InterPro" id="IPR006680">
    <property type="entry name" value="Amidohydro-rel"/>
</dbReference>
<dbReference type="GO" id="GO:0019748">
    <property type="term" value="P:secondary metabolic process"/>
    <property type="evidence" value="ECO:0007669"/>
    <property type="project" value="TreeGrafter"/>
</dbReference>
<evidence type="ECO:0000256" key="1">
    <source>
        <dbReference type="ARBA" id="ARBA00022723"/>
    </source>
</evidence>
<comment type="catalytic activity">
    <reaction evidence="4">
        <text>6-methylsalicylate + H(+) = 3-methylphenol + CO2</text>
        <dbReference type="Rhea" id="RHEA:23112"/>
        <dbReference type="ChEBI" id="CHEBI:15378"/>
        <dbReference type="ChEBI" id="CHEBI:16526"/>
        <dbReference type="ChEBI" id="CHEBI:17231"/>
        <dbReference type="ChEBI" id="CHEBI:36658"/>
        <dbReference type="EC" id="4.1.1.52"/>
    </reaction>
    <physiologicalReaction direction="left-to-right" evidence="4">
        <dbReference type="Rhea" id="RHEA:23113"/>
    </physiologicalReaction>
</comment>
<evidence type="ECO:0000256" key="2">
    <source>
        <dbReference type="ARBA" id="ARBA00022833"/>
    </source>
</evidence>
<dbReference type="EC" id="4.1.1.52" evidence="5"/>
<sequence length="331" mass="36761">MNHPTASAHDASPKPQKKIDVHAHFIPSFYREALIRAGQQNPDGMPYLPEWTAEQHLETMDRLGVSTSILSASSPGVHFGNDEDARRLSRRINEEGRRLTQAHAGRFGFFASVPLPDTGSAVTEALYALDVLHADGIVVETNHHGMYLGDPRLERFYAGLNSRRAVVFVHPTSASCQCCARLDERYPRPMLEFMFETTRSITDLVLSGVPLRYPEIRFIVPHAGAALPALAERVEMFRPLLQKGDEEVPSMRDAMRKLHFDLAGAPVPTLLSALLQVADPARVHYGSDYPFTPAPVCEALLARIDGTDVLDAATRTSIFYDNSIRLFPQYA</sequence>
<evidence type="ECO:0000256" key="4">
    <source>
        <dbReference type="ARBA" id="ARBA00036832"/>
    </source>
</evidence>
<evidence type="ECO:0000313" key="7">
    <source>
        <dbReference type="EMBL" id="BCF94085.1"/>
    </source>
</evidence>
<dbReference type="Pfam" id="PF04909">
    <property type="entry name" value="Amidohydro_2"/>
    <property type="match status" value="1"/>
</dbReference>
<dbReference type="AlphaFoldDB" id="A0A7I8C086"/>
<reference evidence="7 8" key="1">
    <citation type="journal article" date="2020" name="Genes (Basel)">
        <title>Genomic Comparison of Insect Gut Symbionts from Divergent Burkholderia Subclades.</title>
        <authorList>
            <person name="Takeshita K."/>
            <person name="Kikuchi Y."/>
        </authorList>
    </citation>
    <scope>NUCLEOTIDE SEQUENCE [LARGE SCALE GENOMIC DNA]</scope>
    <source>
        <strain evidence="7 8">PGU16</strain>
        <plasmid evidence="7 8">PPGU16_p1</plasmid>
    </source>
</reference>
<dbReference type="PANTHER" id="PTHR21240">
    <property type="entry name" value="2-AMINO-3-CARBOXYLMUCONATE-6-SEMIALDEHYDE DECARBOXYLASE"/>
    <property type="match status" value="1"/>
</dbReference>
<proteinExistence type="predicted"/>
<dbReference type="Proteomes" id="UP000510888">
    <property type="component" value="Plasmid PPGU16_p1"/>
</dbReference>
<accession>A0A7I8C086</accession>
<keyword evidence="1" id="KW-0479">Metal-binding</keyword>
<dbReference type="InterPro" id="IPR032465">
    <property type="entry name" value="ACMSD"/>
</dbReference>
<keyword evidence="7" id="KW-0614">Plasmid</keyword>
<geneLocation type="plasmid" evidence="7 8">
    <name>PPGU16_p1</name>
</geneLocation>
<evidence type="ECO:0000256" key="5">
    <source>
        <dbReference type="ARBA" id="ARBA00038889"/>
    </source>
</evidence>
<dbReference type="InterPro" id="IPR032466">
    <property type="entry name" value="Metal_Hydrolase"/>
</dbReference>
<dbReference type="Gene3D" id="3.20.20.140">
    <property type="entry name" value="Metal-dependent hydrolases"/>
    <property type="match status" value="1"/>
</dbReference>
<name>A0A7I8C086_9BURK</name>
<dbReference type="GO" id="GO:0005829">
    <property type="term" value="C:cytosol"/>
    <property type="evidence" value="ECO:0007669"/>
    <property type="project" value="TreeGrafter"/>
</dbReference>
<keyword evidence="8" id="KW-1185">Reference proteome</keyword>
<dbReference type="SUPFAM" id="SSF51556">
    <property type="entry name" value="Metallo-dependent hydrolases"/>
    <property type="match status" value="1"/>
</dbReference>
<dbReference type="GO" id="GO:0046872">
    <property type="term" value="F:metal ion binding"/>
    <property type="evidence" value="ECO:0007669"/>
    <property type="project" value="UniProtKB-KW"/>
</dbReference>